<keyword evidence="6 10" id="KW-1133">Transmembrane helix</keyword>
<feature type="region of interest" description="Disordered" evidence="9">
    <location>
        <begin position="600"/>
        <end position="689"/>
    </location>
</feature>
<feature type="region of interest" description="Disordered" evidence="9">
    <location>
        <begin position="766"/>
        <end position="806"/>
    </location>
</feature>
<feature type="compositionally biased region" description="Basic residues" evidence="9">
    <location>
        <begin position="438"/>
        <end position="451"/>
    </location>
</feature>
<feature type="transmembrane region" description="Helical" evidence="10">
    <location>
        <begin position="252"/>
        <end position="274"/>
    </location>
</feature>
<feature type="domain" description="Amino acid transporter transmembrane" evidence="11">
    <location>
        <begin position="144"/>
        <end position="282"/>
    </location>
</feature>
<dbReference type="PANTHER" id="PTHR22950">
    <property type="entry name" value="AMINO ACID TRANSPORTER"/>
    <property type="match status" value="1"/>
</dbReference>
<dbReference type="GO" id="GO:0016020">
    <property type="term" value="C:membrane"/>
    <property type="evidence" value="ECO:0007669"/>
    <property type="project" value="UniProtKB-SubCell"/>
</dbReference>
<feature type="transmembrane region" description="Helical" evidence="10">
    <location>
        <begin position="113"/>
        <end position="134"/>
    </location>
</feature>
<evidence type="ECO:0000256" key="9">
    <source>
        <dbReference type="SAM" id="MobiDB-lite"/>
    </source>
</evidence>
<evidence type="ECO:0000256" key="6">
    <source>
        <dbReference type="ARBA" id="ARBA00022989"/>
    </source>
</evidence>
<feature type="transmembrane region" description="Helical" evidence="10">
    <location>
        <begin position="50"/>
        <end position="67"/>
    </location>
</feature>
<protein>
    <recommendedName>
        <fullName evidence="11">Amino acid transporter transmembrane domain-containing protein</fullName>
    </recommendedName>
</protein>
<keyword evidence="7 10" id="KW-0472">Membrane</keyword>
<dbReference type="Proteomes" id="UP001190700">
    <property type="component" value="Unassembled WGS sequence"/>
</dbReference>
<accession>A0AAE0LED8</accession>
<keyword evidence="4 10" id="KW-0812">Transmembrane</keyword>
<evidence type="ECO:0000313" key="13">
    <source>
        <dbReference type="Proteomes" id="UP001190700"/>
    </source>
</evidence>
<feature type="compositionally biased region" description="Basic and acidic residues" evidence="9">
    <location>
        <begin position="949"/>
        <end position="977"/>
    </location>
</feature>
<name>A0AAE0LED8_9CHLO</name>
<dbReference type="EMBL" id="LGRX02003576">
    <property type="protein sequence ID" value="KAK3282032.1"/>
    <property type="molecule type" value="Genomic_DNA"/>
</dbReference>
<evidence type="ECO:0000256" key="2">
    <source>
        <dbReference type="ARBA" id="ARBA00008066"/>
    </source>
</evidence>
<feature type="compositionally biased region" description="Basic and acidic residues" evidence="9">
    <location>
        <begin position="624"/>
        <end position="639"/>
    </location>
</feature>
<evidence type="ECO:0000256" key="1">
    <source>
        <dbReference type="ARBA" id="ARBA00004141"/>
    </source>
</evidence>
<proteinExistence type="inferred from homology"/>
<dbReference type="Pfam" id="PF01490">
    <property type="entry name" value="Aa_trans"/>
    <property type="match status" value="1"/>
</dbReference>
<evidence type="ECO:0000313" key="12">
    <source>
        <dbReference type="EMBL" id="KAK3282032.1"/>
    </source>
</evidence>
<feature type="coiled-coil region" evidence="8">
    <location>
        <begin position="344"/>
        <end position="371"/>
    </location>
</feature>
<dbReference type="GO" id="GO:0015179">
    <property type="term" value="F:L-amino acid transmembrane transporter activity"/>
    <property type="evidence" value="ECO:0007669"/>
    <property type="project" value="TreeGrafter"/>
</dbReference>
<feature type="compositionally biased region" description="Basic residues" evidence="9">
    <location>
        <begin position="939"/>
        <end position="948"/>
    </location>
</feature>
<feature type="transmembrane region" description="Helical" evidence="10">
    <location>
        <begin position="74"/>
        <end position="93"/>
    </location>
</feature>
<feature type="transmembrane region" description="Helical" evidence="10">
    <location>
        <begin position="323"/>
        <end position="345"/>
    </location>
</feature>
<evidence type="ECO:0000256" key="4">
    <source>
        <dbReference type="ARBA" id="ARBA00022692"/>
    </source>
</evidence>
<comment type="similarity">
    <text evidence="2">Belongs to the amino acid/polyamine transporter 2 family.</text>
</comment>
<dbReference type="PANTHER" id="PTHR22950:SF458">
    <property type="entry name" value="SODIUM-COUPLED NEUTRAL AMINO ACID TRANSPORTER 11-RELATED"/>
    <property type="match status" value="1"/>
</dbReference>
<dbReference type="InterPro" id="IPR013057">
    <property type="entry name" value="AA_transpt_TM"/>
</dbReference>
<evidence type="ECO:0000256" key="5">
    <source>
        <dbReference type="ARBA" id="ARBA00022970"/>
    </source>
</evidence>
<comment type="caution">
    <text evidence="12">The sequence shown here is derived from an EMBL/GenBank/DDBJ whole genome shotgun (WGS) entry which is preliminary data.</text>
</comment>
<feature type="region of interest" description="Disordered" evidence="9">
    <location>
        <begin position="850"/>
        <end position="977"/>
    </location>
</feature>
<keyword evidence="5" id="KW-0029">Amino-acid transport</keyword>
<evidence type="ECO:0000256" key="8">
    <source>
        <dbReference type="SAM" id="Coils"/>
    </source>
</evidence>
<sequence>MLVGPTAGVACLRRSSGRWYSRISEHHHRTLFLPVAGTVIPPGAEPSRQMVMTAVVAVVFLPLSLLIKSAKSMAMVSTLSMTFVGLFTLTVIAQAFKPVGSSPTLVLWDASQFVLLFPVICFGFSAHALLFPVLGTLRVRGLGSIAAGDLLRNFGGQKDATHDMVLFMVKLGYGLSIACTVPIVMLPLSQALVPILCGNPVSYKPPPAVPGREIEPVTPTSALSPVQSSMLTVSIAAITLFIALSVPNVEFVFGLTGATACVALGFIIPSSIFLKLTWQPSKLKKLHLSRSEKKLELEAWDEGCPAAEELHCLRHLRFQQLGAVLIIILGLLCGAGGLTATLGALQEEAEVVTLAQELRQIDQRNEVLQTKMGAAQLAATALETSLETTKSLGMAHETLLETLNNVAQAHETFSSASADRDRDSGEQDKEREKERRRGVTRVGARGRRRSRGDKTSAQKYSTVTQTAQSAKTLAAAKEEVNTTLASLLQVANVLETSVIPVDMPRKEGNMSSLQDQVNETIKELKNTYMKIDKAVAGTAKKKRSSVHGVEKGFEATSGAIGISAELLNTTLKVAYQEVVQKEVDMQETLNDVKEALQEMAAAGQEAVPEQVASRGQGGSVRRNGRGEKAEDMEKVRSHTESAGTREAGEETLPEAREGGAPREERPSEAAPFSSAQSPPPVPVGTAKAEVATGGATKKPGADLAGNGTLEPLTIRDGEVNAERQAGDAPVGSEKSTSALAEAAAALLQLSAAREVEALPSTAVPNMTAAGAGGGEAEVASAEKTEDGGVRYTTVGGPEEWKGNSTRVEPLVNATAVRRAVEVLKEKLAQRAQAEVTEKVEGKREKLVERAEEIARELSSASTSLDTPDTATQAEPPVQSPPTSPTANLSVIDAPAATTANETSASAGNAWQGNGAAGVSHQIAPRALARPDPAAQPQRHEHHDHHQRHQHELHASHHTDSSRHPQSDTHTKIADLST</sequence>
<feature type="compositionally biased region" description="Polar residues" evidence="9">
    <location>
        <begin position="858"/>
        <end position="872"/>
    </location>
</feature>
<keyword evidence="3" id="KW-0813">Transport</keyword>
<comment type="subcellular location">
    <subcellularLocation>
        <location evidence="1">Membrane</location>
        <topology evidence="1">Multi-pass membrane protein</topology>
    </subcellularLocation>
</comment>
<evidence type="ECO:0000259" key="11">
    <source>
        <dbReference type="Pfam" id="PF01490"/>
    </source>
</evidence>
<evidence type="ECO:0000256" key="3">
    <source>
        <dbReference type="ARBA" id="ARBA00022448"/>
    </source>
</evidence>
<reference evidence="12 13" key="1">
    <citation type="journal article" date="2015" name="Genome Biol. Evol.">
        <title>Comparative Genomics of a Bacterivorous Green Alga Reveals Evolutionary Causalities and Consequences of Phago-Mixotrophic Mode of Nutrition.</title>
        <authorList>
            <person name="Burns J.A."/>
            <person name="Paasch A."/>
            <person name="Narechania A."/>
            <person name="Kim E."/>
        </authorList>
    </citation>
    <scope>NUCLEOTIDE SEQUENCE [LARGE SCALE GENOMIC DNA]</scope>
    <source>
        <strain evidence="12 13">PLY_AMNH</strain>
    </source>
</reference>
<feature type="region of interest" description="Disordered" evidence="9">
    <location>
        <begin position="412"/>
        <end position="463"/>
    </location>
</feature>
<organism evidence="12 13">
    <name type="scientific">Cymbomonas tetramitiformis</name>
    <dbReference type="NCBI Taxonomy" id="36881"/>
    <lineage>
        <taxon>Eukaryota</taxon>
        <taxon>Viridiplantae</taxon>
        <taxon>Chlorophyta</taxon>
        <taxon>Pyramimonadophyceae</taxon>
        <taxon>Pyramimonadales</taxon>
        <taxon>Pyramimonadaceae</taxon>
        <taxon>Cymbomonas</taxon>
    </lineage>
</organism>
<feature type="compositionally biased region" description="Basic and acidic residues" evidence="9">
    <location>
        <begin position="418"/>
        <end position="437"/>
    </location>
</feature>
<feature type="compositionally biased region" description="Basic and acidic residues" evidence="9">
    <location>
        <begin position="653"/>
        <end position="667"/>
    </location>
</feature>
<feature type="compositionally biased region" description="Low complexity" evidence="9">
    <location>
        <begin position="893"/>
        <end position="936"/>
    </location>
</feature>
<dbReference type="AlphaFoldDB" id="A0AAE0LED8"/>
<dbReference type="CDD" id="cd22249">
    <property type="entry name" value="UDM1_RNF168_RNF169-like"/>
    <property type="match status" value="1"/>
</dbReference>
<evidence type="ECO:0000256" key="7">
    <source>
        <dbReference type="ARBA" id="ARBA00023136"/>
    </source>
</evidence>
<gene>
    <name evidence="12" type="ORF">CYMTET_10208</name>
</gene>
<keyword evidence="13" id="KW-1185">Reference proteome</keyword>
<evidence type="ECO:0000256" key="10">
    <source>
        <dbReference type="SAM" id="Phobius"/>
    </source>
</evidence>
<keyword evidence="8" id="KW-0175">Coiled coil</keyword>